<dbReference type="PRINTS" id="PR00368">
    <property type="entry name" value="FADPNR"/>
</dbReference>
<dbReference type="InterPro" id="IPR023753">
    <property type="entry name" value="FAD/NAD-binding_dom"/>
</dbReference>
<evidence type="ECO:0000256" key="3">
    <source>
        <dbReference type="ARBA" id="ARBA00022630"/>
    </source>
</evidence>
<evidence type="ECO:0000259" key="8">
    <source>
        <dbReference type="Pfam" id="PF07992"/>
    </source>
</evidence>
<evidence type="ECO:0008006" key="10">
    <source>
        <dbReference type="Google" id="ProtNLM"/>
    </source>
</evidence>
<dbReference type="InterPro" id="IPR036188">
    <property type="entry name" value="FAD/NAD-bd_sf"/>
</dbReference>
<dbReference type="AlphaFoldDB" id="X1L3N0"/>
<dbReference type="Pfam" id="PF02852">
    <property type="entry name" value="Pyr_redox_dim"/>
    <property type="match status" value="1"/>
</dbReference>
<dbReference type="InterPro" id="IPR004099">
    <property type="entry name" value="Pyr_nucl-diS_OxRdtase_dimer"/>
</dbReference>
<protein>
    <recommendedName>
        <fullName evidence="10">FAD/NAD(P)-binding domain-containing protein</fullName>
    </recommendedName>
</protein>
<dbReference type="Gene3D" id="3.30.390.30">
    <property type="match status" value="1"/>
</dbReference>
<dbReference type="EMBL" id="BARV01003933">
    <property type="protein sequence ID" value="GAI13578.1"/>
    <property type="molecule type" value="Genomic_DNA"/>
</dbReference>
<comment type="similarity">
    <text evidence="2">Belongs to the class-III pyridine nucleotide-disulfide oxidoreductase family.</text>
</comment>
<keyword evidence="3" id="KW-0285">Flavoprotein</keyword>
<evidence type="ECO:0000256" key="4">
    <source>
        <dbReference type="ARBA" id="ARBA00022827"/>
    </source>
</evidence>
<name>X1L3N0_9ZZZZ</name>
<dbReference type="PANTHER" id="PTHR43429:SF1">
    <property type="entry name" value="NAD(P)H SULFUR OXIDOREDUCTASE (COA-DEPENDENT)"/>
    <property type="match status" value="1"/>
</dbReference>
<dbReference type="InterPro" id="IPR016156">
    <property type="entry name" value="FAD/NAD-linked_Rdtase_dimer_sf"/>
</dbReference>
<dbReference type="Gene3D" id="3.50.50.60">
    <property type="entry name" value="FAD/NAD(P)-binding domain"/>
    <property type="match status" value="2"/>
</dbReference>
<sequence length="270" mass="28507">VCTTDLCVRAEEALKGNGVDIITSNGVKAIEGTEKAESVLLQSGERIKCSMVIVGIGVAPNVKLAKDAGLEIGPTGGIKVDEFQRTVDPDIFAVGDCAEKYSFFNGLPVPVRLASVATREGKIAAANIFQPQWRNIGTIGAFSTVVADTAIAMAGLTDAKAQEIGFETVIGEAEAASKHPGTMPEAHPMRVRLTFDRRSGKIIGGCACCTHTVGEVVNMITAAIVNEMTMEQIAMFPMGTHPWLTASPLAYQFTDAASNALHQVKKTVKS</sequence>
<dbReference type="SUPFAM" id="SSF51905">
    <property type="entry name" value="FAD/NAD(P)-binding domain"/>
    <property type="match status" value="1"/>
</dbReference>
<keyword evidence="6" id="KW-0676">Redox-active center</keyword>
<gene>
    <name evidence="9" type="ORF">S06H3_09077</name>
</gene>
<organism evidence="9">
    <name type="scientific">marine sediment metagenome</name>
    <dbReference type="NCBI Taxonomy" id="412755"/>
    <lineage>
        <taxon>unclassified sequences</taxon>
        <taxon>metagenomes</taxon>
        <taxon>ecological metagenomes</taxon>
    </lineage>
</organism>
<comment type="caution">
    <text evidence="9">The sequence shown here is derived from an EMBL/GenBank/DDBJ whole genome shotgun (WGS) entry which is preliminary data.</text>
</comment>
<reference evidence="9" key="1">
    <citation type="journal article" date="2014" name="Front. Microbiol.">
        <title>High frequency of phylogenetically diverse reductive dehalogenase-homologous genes in deep subseafloor sedimentary metagenomes.</title>
        <authorList>
            <person name="Kawai M."/>
            <person name="Futagami T."/>
            <person name="Toyoda A."/>
            <person name="Takaki Y."/>
            <person name="Nishi S."/>
            <person name="Hori S."/>
            <person name="Arai W."/>
            <person name="Tsubouchi T."/>
            <person name="Morono Y."/>
            <person name="Uchiyama I."/>
            <person name="Ito T."/>
            <person name="Fujiyama A."/>
            <person name="Inagaki F."/>
            <person name="Takami H."/>
        </authorList>
    </citation>
    <scope>NUCLEOTIDE SEQUENCE</scope>
    <source>
        <strain evidence="9">Expedition CK06-06</strain>
    </source>
</reference>
<dbReference type="GO" id="GO:0016491">
    <property type="term" value="F:oxidoreductase activity"/>
    <property type="evidence" value="ECO:0007669"/>
    <property type="project" value="UniProtKB-KW"/>
</dbReference>
<keyword evidence="4" id="KW-0274">FAD</keyword>
<comment type="cofactor">
    <cofactor evidence="1">
        <name>FAD</name>
        <dbReference type="ChEBI" id="CHEBI:57692"/>
    </cofactor>
</comment>
<dbReference type="PANTHER" id="PTHR43429">
    <property type="entry name" value="PYRIDINE NUCLEOTIDE-DISULFIDE OXIDOREDUCTASE DOMAIN-CONTAINING"/>
    <property type="match status" value="1"/>
</dbReference>
<feature type="non-terminal residue" evidence="9">
    <location>
        <position position="1"/>
    </location>
</feature>
<dbReference type="InterPro" id="IPR050260">
    <property type="entry name" value="FAD-bd_OxRdtase"/>
</dbReference>
<proteinExistence type="inferred from homology"/>
<evidence type="ECO:0000313" key="9">
    <source>
        <dbReference type="EMBL" id="GAI13578.1"/>
    </source>
</evidence>
<evidence type="ECO:0000259" key="7">
    <source>
        <dbReference type="Pfam" id="PF02852"/>
    </source>
</evidence>
<dbReference type="Pfam" id="PF07992">
    <property type="entry name" value="Pyr_redox_2"/>
    <property type="match status" value="1"/>
</dbReference>
<accession>X1L3N0</accession>
<keyword evidence="5" id="KW-0560">Oxidoreductase</keyword>
<dbReference type="SUPFAM" id="SSF55424">
    <property type="entry name" value="FAD/NAD-linked reductases, dimerisation (C-terminal) domain"/>
    <property type="match status" value="1"/>
</dbReference>
<feature type="domain" description="Pyridine nucleotide-disulphide oxidoreductase dimerisation" evidence="7">
    <location>
        <begin position="143"/>
        <end position="245"/>
    </location>
</feature>
<feature type="domain" description="FAD/NAD(P)-binding" evidence="8">
    <location>
        <begin position="9"/>
        <end position="121"/>
    </location>
</feature>
<evidence type="ECO:0000256" key="1">
    <source>
        <dbReference type="ARBA" id="ARBA00001974"/>
    </source>
</evidence>
<evidence type="ECO:0000256" key="5">
    <source>
        <dbReference type="ARBA" id="ARBA00023002"/>
    </source>
</evidence>
<evidence type="ECO:0000256" key="6">
    <source>
        <dbReference type="ARBA" id="ARBA00023284"/>
    </source>
</evidence>
<evidence type="ECO:0000256" key="2">
    <source>
        <dbReference type="ARBA" id="ARBA00009130"/>
    </source>
</evidence>